<reference evidence="6" key="2">
    <citation type="submission" date="2015-01" db="EMBL/GenBank/DDBJ databases">
        <title>Evolutionary Origins and Diversification of the Mycorrhizal Mutualists.</title>
        <authorList>
            <consortium name="DOE Joint Genome Institute"/>
            <consortium name="Mycorrhizal Genomics Consortium"/>
            <person name="Kohler A."/>
            <person name="Kuo A."/>
            <person name="Nagy L.G."/>
            <person name="Floudas D."/>
            <person name="Copeland A."/>
            <person name="Barry K.W."/>
            <person name="Cichocki N."/>
            <person name="Veneault-Fourrey C."/>
            <person name="LaButti K."/>
            <person name="Lindquist E.A."/>
            <person name="Lipzen A."/>
            <person name="Lundell T."/>
            <person name="Morin E."/>
            <person name="Murat C."/>
            <person name="Riley R."/>
            <person name="Ohm R."/>
            <person name="Sun H."/>
            <person name="Tunlid A."/>
            <person name="Henrissat B."/>
            <person name="Grigoriev I.V."/>
            <person name="Hibbett D.S."/>
            <person name="Martin F."/>
        </authorList>
    </citation>
    <scope>NUCLEOTIDE SEQUENCE [LARGE SCALE GENOMIC DNA]</scope>
    <source>
        <strain evidence="6">UH-Slu-Lm8-n1</strain>
    </source>
</reference>
<dbReference type="GO" id="GO:0006397">
    <property type="term" value="P:mRNA processing"/>
    <property type="evidence" value="ECO:0007669"/>
    <property type="project" value="UniProtKB-KW"/>
</dbReference>
<feature type="compositionally biased region" description="Polar residues" evidence="3">
    <location>
        <begin position="177"/>
        <end position="186"/>
    </location>
</feature>
<protein>
    <submittedName>
        <fullName evidence="5">Unplaced genomic scaffold CY34scaffold_332, whole genome shotgun sequence</fullName>
    </submittedName>
</protein>
<dbReference type="InterPro" id="IPR001878">
    <property type="entry name" value="Znf_CCHC"/>
</dbReference>
<evidence type="ECO:0000313" key="6">
    <source>
        <dbReference type="Proteomes" id="UP000054485"/>
    </source>
</evidence>
<keyword evidence="6" id="KW-1185">Reference proteome</keyword>
<keyword evidence="2" id="KW-0479">Metal-binding</keyword>
<feature type="non-terminal residue" evidence="5">
    <location>
        <position position="1"/>
    </location>
</feature>
<organism evidence="5 6">
    <name type="scientific">Suillus luteus UH-Slu-Lm8-n1</name>
    <dbReference type="NCBI Taxonomy" id="930992"/>
    <lineage>
        <taxon>Eukaryota</taxon>
        <taxon>Fungi</taxon>
        <taxon>Dikarya</taxon>
        <taxon>Basidiomycota</taxon>
        <taxon>Agaricomycotina</taxon>
        <taxon>Agaricomycetes</taxon>
        <taxon>Agaricomycetidae</taxon>
        <taxon>Boletales</taxon>
        <taxon>Suillineae</taxon>
        <taxon>Suillaceae</taxon>
        <taxon>Suillus</taxon>
    </lineage>
</organism>
<dbReference type="GO" id="GO:0008270">
    <property type="term" value="F:zinc ion binding"/>
    <property type="evidence" value="ECO:0007669"/>
    <property type="project" value="UniProtKB-KW"/>
</dbReference>
<reference evidence="5 6" key="1">
    <citation type="submission" date="2014-04" db="EMBL/GenBank/DDBJ databases">
        <authorList>
            <consortium name="DOE Joint Genome Institute"/>
            <person name="Kuo A."/>
            <person name="Ruytinx J."/>
            <person name="Rineau F."/>
            <person name="Colpaert J."/>
            <person name="Kohler A."/>
            <person name="Nagy L.G."/>
            <person name="Floudas D."/>
            <person name="Copeland A."/>
            <person name="Barry K.W."/>
            <person name="Cichocki N."/>
            <person name="Veneault-Fourrey C."/>
            <person name="LaButti K."/>
            <person name="Lindquist E.A."/>
            <person name="Lipzen A."/>
            <person name="Lundell T."/>
            <person name="Morin E."/>
            <person name="Murat C."/>
            <person name="Sun H."/>
            <person name="Tunlid A."/>
            <person name="Henrissat B."/>
            <person name="Grigoriev I.V."/>
            <person name="Hibbett D.S."/>
            <person name="Martin F."/>
            <person name="Nordberg H.P."/>
            <person name="Cantor M.N."/>
            <person name="Hua S.X."/>
        </authorList>
    </citation>
    <scope>NUCLEOTIDE SEQUENCE [LARGE SCALE GENOMIC DNA]</scope>
    <source>
        <strain evidence="5 6">UH-Slu-Lm8-n1</strain>
    </source>
</reference>
<dbReference type="InterPro" id="IPR036875">
    <property type="entry name" value="Znf_CCHC_sf"/>
</dbReference>
<dbReference type="EMBL" id="KN835463">
    <property type="protein sequence ID" value="KIK37287.1"/>
    <property type="molecule type" value="Genomic_DNA"/>
</dbReference>
<dbReference type="InParanoid" id="A0A0D0ASN6"/>
<dbReference type="HOGENOM" id="CLU_043065_1_0_1"/>
<keyword evidence="2" id="KW-0863">Zinc-finger</keyword>
<evidence type="ECO:0000259" key="4">
    <source>
        <dbReference type="PROSITE" id="PS50158"/>
    </source>
</evidence>
<evidence type="ECO:0000313" key="5">
    <source>
        <dbReference type="EMBL" id="KIK37287.1"/>
    </source>
</evidence>
<dbReference type="GO" id="GO:0003676">
    <property type="term" value="F:nucleic acid binding"/>
    <property type="evidence" value="ECO:0007669"/>
    <property type="project" value="InterPro"/>
</dbReference>
<proteinExistence type="predicted"/>
<accession>A0A0D0ASN6</accession>
<keyword evidence="1" id="KW-0507">mRNA processing</keyword>
<dbReference type="AlphaFoldDB" id="A0A0D0ASN6"/>
<dbReference type="OrthoDB" id="2693124at2759"/>
<name>A0A0D0ASN6_9AGAM</name>
<dbReference type="SUPFAM" id="SSF57756">
    <property type="entry name" value="Retrovirus zinc finger-like domains"/>
    <property type="match status" value="1"/>
</dbReference>
<feature type="region of interest" description="Disordered" evidence="3">
    <location>
        <begin position="177"/>
        <end position="207"/>
    </location>
</feature>
<gene>
    <name evidence="5" type="ORF">CY34DRAFT_43692</name>
</gene>
<sequence>AFEIPRVIIDLAKSHIHVPLTLLTPSAFERIHTDPSCIKMRKGMILDDPKRSVLDASGFPAETTLQPADFHEATENFMQLLEHVAGPAIIERFKRHRRFCLSRKPFVDNYEAILAFDIETRRMFFNTKGFLTEAAYERRWNDTISKISQKKADEASANAIKETNKVTALVAKLEGSSNSTRYQPYPTSKPKSDGSNTGPDGKPFWKGKGASTDGPLCLLCGRNGHKASECSQTHTSKNKPVVCHWKDKILLKSNATIVCISFNIGKCVAPKHGSEFAHVCSVCGSSSH</sequence>
<evidence type="ECO:0000256" key="1">
    <source>
        <dbReference type="ARBA" id="ARBA00022664"/>
    </source>
</evidence>
<dbReference type="PROSITE" id="PS50158">
    <property type="entry name" value="ZF_CCHC"/>
    <property type="match status" value="1"/>
</dbReference>
<feature type="non-terminal residue" evidence="5">
    <location>
        <position position="288"/>
    </location>
</feature>
<keyword evidence="2" id="KW-0862">Zinc</keyword>
<evidence type="ECO:0000256" key="3">
    <source>
        <dbReference type="SAM" id="MobiDB-lite"/>
    </source>
</evidence>
<dbReference type="Proteomes" id="UP000054485">
    <property type="component" value="Unassembled WGS sequence"/>
</dbReference>
<evidence type="ECO:0000256" key="2">
    <source>
        <dbReference type="PROSITE-ProRule" id="PRU00047"/>
    </source>
</evidence>
<dbReference type="STRING" id="930992.A0A0D0ASN6"/>
<feature type="domain" description="CCHC-type" evidence="4">
    <location>
        <begin position="217"/>
        <end position="232"/>
    </location>
</feature>